<feature type="transmembrane region" description="Helical" evidence="1">
    <location>
        <begin position="274"/>
        <end position="293"/>
    </location>
</feature>
<proteinExistence type="predicted"/>
<accession>C5MIQ1</accession>
<dbReference type="Proteomes" id="UP000002037">
    <property type="component" value="Unassembled WGS sequence"/>
</dbReference>
<name>C5MIQ1_CANTT</name>
<evidence type="ECO:0000256" key="1">
    <source>
        <dbReference type="SAM" id="Phobius"/>
    </source>
</evidence>
<feature type="transmembrane region" description="Helical" evidence="1">
    <location>
        <begin position="114"/>
        <end position="134"/>
    </location>
</feature>
<keyword evidence="3" id="KW-1185">Reference proteome</keyword>
<dbReference type="EMBL" id="GG692404">
    <property type="protein sequence ID" value="EER30545.1"/>
    <property type="molecule type" value="Genomic_DNA"/>
</dbReference>
<feature type="transmembrane region" description="Helical" evidence="1">
    <location>
        <begin position="50"/>
        <end position="72"/>
    </location>
</feature>
<organism evidence="2 3">
    <name type="scientific">Candida tropicalis (strain ATCC MYA-3404 / T1)</name>
    <name type="common">Yeast</name>
    <dbReference type="NCBI Taxonomy" id="294747"/>
    <lineage>
        <taxon>Eukaryota</taxon>
        <taxon>Fungi</taxon>
        <taxon>Dikarya</taxon>
        <taxon>Ascomycota</taxon>
        <taxon>Saccharomycotina</taxon>
        <taxon>Pichiomycetes</taxon>
        <taxon>Debaryomycetaceae</taxon>
        <taxon>Candida/Lodderomyces clade</taxon>
        <taxon>Candida</taxon>
    </lineage>
</organism>
<feature type="transmembrane region" description="Helical" evidence="1">
    <location>
        <begin position="251"/>
        <end position="268"/>
    </location>
</feature>
<feature type="transmembrane region" description="Helical" evidence="1">
    <location>
        <begin position="84"/>
        <end position="102"/>
    </location>
</feature>
<dbReference type="AlphaFoldDB" id="C5MIQ1"/>
<dbReference type="VEuPathDB" id="FungiDB:CTRG_05944"/>
<evidence type="ECO:0000313" key="3">
    <source>
        <dbReference type="Proteomes" id="UP000002037"/>
    </source>
</evidence>
<reference evidence="2 3" key="1">
    <citation type="journal article" date="2009" name="Nature">
        <title>Evolution of pathogenicity and sexual reproduction in eight Candida genomes.</title>
        <authorList>
            <person name="Butler G."/>
            <person name="Rasmussen M.D."/>
            <person name="Lin M.F."/>
            <person name="Santos M.A."/>
            <person name="Sakthikumar S."/>
            <person name="Munro C.A."/>
            <person name="Rheinbay E."/>
            <person name="Grabherr M."/>
            <person name="Forche A."/>
            <person name="Reedy J.L."/>
            <person name="Agrafioti I."/>
            <person name="Arnaud M.B."/>
            <person name="Bates S."/>
            <person name="Brown A.J."/>
            <person name="Brunke S."/>
            <person name="Costanzo M.C."/>
            <person name="Fitzpatrick D.A."/>
            <person name="de Groot P.W."/>
            <person name="Harris D."/>
            <person name="Hoyer L.L."/>
            <person name="Hube B."/>
            <person name="Klis F.M."/>
            <person name="Kodira C."/>
            <person name="Lennard N."/>
            <person name="Logue M.E."/>
            <person name="Martin R."/>
            <person name="Neiman A.M."/>
            <person name="Nikolaou E."/>
            <person name="Quail M.A."/>
            <person name="Quinn J."/>
            <person name="Santos M.C."/>
            <person name="Schmitzberger F.F."/>
            <person name="Sherlock G."/>
            <person name="Shah P."/>
            <person name="Silverstein K.A."/>
            <person name="Skrzypek M.S."/>
            <person name="Soll D."/>
            <person name="Staggs R."/>
            <person name="Stansfield I."/>
            <person name="Stumpf M.P."/>
            <person name="Sudbery P.E."/>
            <person name="Srikantha T."/>
            <person name="Zeng Q."/>
            <person name="Berman J."/>
            <person name="Berriman M."/>
            <person name="Heitman J."/>
            <person name="Gow N.A."/>
            <person name="Lorenz M.C."/>
            <person name="Birren B.W."/>
            <person name="Kellis M."/>
            <person name="Cuomo C.A."/>
        </authorList>
    </citation>
    <scope>NUCLEOTIDE SEQUENCE [LARGE SCALE GENOMIC DNA]</scope>
    <source>
        <strain evidence="3">ATCC MYA-3404 / T1</strain>
    </source>
</reference>
<dbReference type="RefSeq" id="XP_002546466.1">
    <property type="nucleotide sequence ID" value="XM_002546420.1"/>
</dbReference>
<sequence length="306" mass="35227">MEGNVKYVNVDKKGRYCISLNKNSQYQEPYKVELIIGEQINPIDIDETLFYSRIEATFGALILVLFVVMYKIKRFGDLSSISKRLYFSVFLTFVFHLFQSFNSNPIKSMFFADTIGMVVSGWSMYVSTSIYFGSGYKNTKKLITSTAANVLMFMLLSGSLAIIFQNPWWSSATVRKKVDINGDVQEVYLFATNNKRFENSYIESIVFGISIAHTALQCLSSFLSYIYGYIIYTHLQESGQTTNAMLMKRTLLYDGVSRPIFWIIFGFFTTKHTFFLLSLEDYTSIVVLWCIWYSKRPHVVAEKTGT</sequence>
<keyword evidence="1" id="KW-0812">Transmembrane</keyword>
<dbReference type="GeneID" id="8296060"/>
<dbReference type="HOGENOM" id="CLU_909111_0_0_1"/>
<feature type="transmembrane region" description="Helical" evidence="1">
    <location>
        <begin position="205"/>
        <end position="230"/>
    </location>
</feature>
<keyword evidence="1" id="KW-1133">Transmembrane helix</keyword>
<protein>
    <submittedName>
        <fullName evidence="2">Uncharacterized protein</fullName>
    </submittedName>
</protein>
<dbReference type="KEGG" id="ctp:CTRG_05944"/>
<feature type="transmembrane region" description="Helical" evidence="1">
    <location>
        <begin position="146"/>
        <end position="164"/>
    </location>
</feature>
<keyword evidence="1" id="KW-0472">Membrane</keyword>
<gene>
    <name evidence="2" type="ORF">CTRG_05944</name>
</gene>
<evidence type="ECO:0000313" key="2">
    <source>
        <dbReference type="EMBL" id="EER30545.1"/>
    </source>
</evidence>